<organism evidence="1 2">
    <name type="scientific">Dreissena polymorpha</name>
    <name type="common">Zebra mussel</name>
    <name type="synonym">Mytilus polymorpha</name>
    <dbReference type="NCBI Taxonomy" id="45954"/>
    <lineage>
        <taxon>Eukaryota</taxon>
        <taxon>Metazoa</taxon>
        <taxon>Spiralia</taxon>
        <taxon>Lophotrochozoa</taxon>
        <taxon>Mollusca</taxon>
        <taxon>Bivalvia</taxon>
        <taxon>Autobranchia</taxon>
        <taxon>Heteroconchia</taxon>
        <taxon>Euheterodonta</taxon>
        <taxon>Imparidentia</taxon>
        <taxon>Neoheterodontei</taxon>
        <taxon>Myida</taxon>
        <taxon>Dreissenoidea</taxon>
        <taxon>Dreissenidae</taxon>
        <taxon>Dreissena</taxon>
    </lineage>
</organism>
<dbReference type="AlphaFoldDB" id="A0A9D4E605"/>
<dbReference type="Proteomes" id="UP000828390">
    <property type="component" value="Unassembled WGS sequence"/>
</dbReference>
<sequence length="78" mass="8872">MMSISLLRGRGCDPSSCVSRSFRVVFWEHGAYNSAHRLIKDTTYWRRTGCLNCSNTRSVSEQGSELRGDQANIHNNIH</sequence>
<dbReference type="EMBL" id="JAIWYP010000009">
    <property type="protein sequence ID" value="KAH3772352.1"/>
    <property type="molecule type" value="Genomic_DNA"/>
</dbReference>
<evidence type="ECO:0000313" key="1">
    <source>
        <dbReference type="EMBL" id="KAH3772352.1"/>
    </source>
</evidence>
<keyword evidence="2" id="KW-1185">Reference proteome</keyword>
<reference evidence="1" key="1">
    <citation type="journal article" date="2019" name="bioRxiv">
        <title>The Genome of the Zebra Mussel, Dreissena polymorpha: A Resource for Invasive Species Research.</title>
        <authorList>
            <person name="McCartney M.A."/>
            <person name="Auch B."/>
            <person name="Kono T."/>
            <person name="Mallez S."/>
            <person name="Zhang Y."/>
            <person name="Obille A."/>
            <person name="Becker A."/>
            <person name="Abrahante J.E."/>
            <person name="Garbe J."/>
            <person name="Badalamenti J.P."/>
            <person name="Herman A."/>
            <person name="Mangelson H."/>
            <person name="Liachko I."/>
            <person name="Sullivan S."/>
            <person name="Sone E.D."/>
            <person name="Koren S."/>
            <person name="Silverstein K.A.T."/>
            <person name="Beckman K.B."/>
            <person name="Gohl D.M."/>
        </authorList>
    </citation>
    <scope>NUCLEOTIDE SEQUENCE</scope>
    <source>
        <strain evidence="1">Duluth1</strain>
        <tissue evidence="1">Whole animal</tissue>
    </source>
</reference>
<gene>
    <name evidence="1" type="ORF">DPMN_173689</name>
</gene>
<name>A0A9D4E605_DREPO</name>
<proteinExistence type="predicted"/>
<comment type="caution">
    <text evidence="1">The sequence shown here is derived from an EMBL/GenBank/DDBJ whole genome shotgun (WGS) entry which is preliminary data.</text>
</comment>
<reference evidence="1" key="2">
    <citation type="submission" date="2020-11" db="EMBL/GenBank/DDBJ databases">
        <authorList>
            <person name="McCartney M.A."/>
            <person name="Auch B."/>
            <person name="Kono T."/>
            <person name="Mallez S."/>
            <person name="Becker A."/>
            <person name="Gohl D.M."/>
            <person name="Silverstein K.A.T."/>
            <person name="Koren S."/>
            <person name="Bechman K.B."/>
            <person name="Herman A."/>
            <person name="Abrahante J.E."/>
            <person name="Garbe J."/>
        </authorList>
    </citation>
    <scope>NUCLEOTIDE SEQUENCE</scope>
    <source>
        <strain evidence="1">Duluth1</strain>
        <tissue evidence="1">Whole animal</tissue>
    </source>
</reference>
<protein>
    <submittedName>
        <fullName evidence="1">Uncharacterized protein</fullName>
    </submittedName>
</protein>
<accession>A0A9D4E605</accession>
<evidence type="ECO:0000313" key="2">
    <source>
        <dbReference type="Proteomes" id="UP000828390"/>
    </source>
</evidence>